<dbReference type="AlphaFoldDB" id="A0A4Q7V7D7"/>
<comment type="caution">
    <text evidence="1">The sequence shown here is derived from an EMBL/GenBank/DDBJ whole genome shotgun (WGS) entry which is preliminary data.</text>
</comment>
<organism evidence="1 2">
    <name type="scientific">Rivibacter subsaxonicus</name>
    <dbReference type="NCBI Taxonomy" id="457575"/>
    <lineage>
        <taxon>Bacteria</taxon>
        <taxon>Pseudomonadati</taxon>
        <taxon>Pseudomonadota</taxon>
        <taxon>Betaproteobacteria</taxon>
        <taxon>Burkholderiales</taxon>
        <taxon>Rivibacter</taxon>
    </lineage>
</organism>
<dbReference type="OrthoDB" id="9181171at2"/>
<keyword evidence="2" id="KW-1185">Reference proteome</keyword>
<protein>
    <submittedName>
        <fullName evidence="1">Uncharacterized protein</fullName>
    </submittedName>
</protein>
<reference evidence="1 2" key="1">
    <citation type="submission" date="2019-02" db="EMBL/GenBank/DDBJ databases">
        <title>Genomic Encyclopedia of Type Strains, Phase IV (KMG-IV): sequencing the most valuable type-strain genomes for metagenomic binning, comparative biology and taxonomic classification.</title>
        <authorList>
            <person name="Goeker M."/>
        </authorList>
    </citation>
    <scope>NUCLEOTIDE SEQUENCE [LARGE SCALE GENOMIC DNA]</scope>
    <source>
        <strain evidence="1 2">DSM 19570</strain>
    </source>
</reference>
<gene>
    <name evidence="1" type="ORF">EV670_3539</name>
</gene>
<dbReference type="EMBL" id="SHKP01000009">
    <property type="protein sequence ID" value="RZT92561.1"/>
    <property type="molecule type" value="Genomic_DNA"/>
</dbReference>
<evidence type="ECO:0000313" key="1">
    <source>
        <dbReference type="EMBL" id="RZT92561.1"/>
    </source>
</evidence>
<dbReference type="Proteomes" id="UP000293671">
    <property type="component" value="Unassembled WGS sequence"/>
</dbReference>
<name>A0A4Q7V7D7_9BURK</name>
<dbReference type="RefSeq" id="WP_130434612.1">
    <property type="nucleotide sequence ID" value="NZ_SHKP01000009.1"/>
</dbReference>
<evidence type="ECO:0000313" key="2">
    <source>
        <dbReference type="Proteomes" id="UP000293671"/>
    </source>
</evidence>
<accession>A0A4Q7V7D7</accession>
<proteinExistence type="predicted"/>
<sequence>MMRKEWAFDYAAGTLAEAASKKLAFHHERLEFWKQSKDETMTTIRSEGLEIDEKLALGYRSPKSADWERGAKVVVRNDLRDRLDECLSKLSHHSDLIQQYDGWLQALLANPQARMQLDIEDWLFFFGKH</sequence>